<dbReference type="AlphaFoldDB" id="A0A841G390"/>
<name>A0A841G390_9ACTN</name>
<dbReference type="Proteomes" id="UP000548476">
    <property type="component" value="Unassembled WGS sequence"/>
</dbReference>
<comment type="caution">
    <text evidence="1">The sequence shown here is derived from an EMBL/GenBank/DDBJ whole genome shotgun (WGS) entry which is preliminary data.</text>
</comment>
<organism evidence="1 2">
    <name type="scientific">Phytomonospora endophytica</name>
    <dbReference type="NCBI Taxonomy" id="714109"/>
    <lineage>
        <taxon>Bacteria</taxon>
        <taxon>Bacillati</taxon>
        <taxon>Actinomycetota</taxon>
        <taxon>Actinomycetes</taxon>
        <taxon>Micromonosporales</taxon>
        <taxon>Micromonosporaceae</taxon>
        <taxon>Phytomonospora</taxon>
    </lineage>
</organism>
<gene>
    <name evidence="1" type="ORF">HNR73_006466</name>
</gene>
<reference evidence="1 2" key="1">
    <citation type="submission" date="2020-08" db="EMBL/GenBank/DDBJ databases">
        <title>Genomic Encyclopedia of Type Strains, Phase IV (KMG-IV): sequencing the most valuable type-strain genomes for metagenomic binning, comparative biology and taxonomic classification.</title>
        <authorList>
            <person name="Goeker M."/>
        </authorList>
    </citation>
    <scope>NUCLEOTIDE SEQUENCE [LARGE SCALE GENOMIC DNA]</scope>
    <source>
        <strain evidence="1 2">YIM 65646</strain>
    </source>
</reference>
<protein>
    <submittedName>
        <fullName evidence="1">Uncharacterized protein</fullName>
    </submittedName>
</protein>
<keyword evidence="2" id="KW-1185">Reference proteome</keyword>
<proteinExistence type="predicted"/>
<dbReference type="EMBL" id="JACHGT010000017">
    <property type="protein sequence ID" value="MBB6038580.1"/>
    <property type="molecule type" value="Genomic_DNA"/>
</dbReference>
<dbReference type="RefSeq" id="WP_184791484.1">
    <property type="nucleotide sequence ID" value="NZ_BONT01000069.1"/>
</dbReference>
<evidence type="ECO:0000313" key="2">
    <source>
        <dbReference type="Proteomes" id="UP000548476"/>
    </source>
</evidence>
<evidence type="ECO:0000313" key="1">
    <source>
        <dbReference type="EMBL" id="MBB6038580.1"/>
    </source>
</evidence>
<sequence>MTLIQTDDIGKEYAAQKSSDAAALALDSTWPQRVRARRGRNVAGPYLVNCPCLIASRNCR</sequence>
<accession>A0A841G390</accession>